<dbReference type="eggNOG" id="COG0596">
    <property type="taxonomic scope" value="Bacteria"/>
</dbReference>
<sequence length="356" mass="41952">MECCMRKAVIYMQGFDPRGQKFYKRTFRNELNKYSKITNIPADINSKKKDQLEIFSQDVSTDLFFLDWQEIINLVYYKSGLTAWFGSLIGSLMFFLKISPVKNTARYLIILHALTVFDFLIFIIGIVIFGSILMYHCNVLSLLVILILFILLTKIYLLLRSRIGNNKIRVWCQSFIYLYYFSKKNKHKFIDISKKHARELKNILEAKHYDEVILYSHSAGSLPLLFLLQEADKKLLTNIKIVIAGHCMPCYMNFKHLKDLKQNLVKLINYYNLQIFDLYSPIDIVSSKLSNNLVFKSINLSSYNSQFYKMYTKESYEKIKKDLFSIHFQYILAGEKPLNKLNFYRILTDSSKLETI</sequence>
<dbReference type="KEGG" id="fph:Fphi_0248"/>
<dbReference type="HOGENOM" id="CLU_777915_0_0_6"/>
<organism evidence="2">
    <name type="scientific">Francisella philomiragia subsp. philomiragia (strain ATCC 25017 / CCUG 19701 / FSC 153 / O#319-036)</name>
    <dbReference type="NCBI Taxonomy" id="484022"/>
    <lineage>
        <taxon>Bacteria</taxon>
        <taxon>Pseudomonadati</taxon>
        <taxon>Pseudomonadota</taxon>
        <taxon>Gammaproteobacteria</taxon>
        <taxon>Thiotrichales</taxon>
        <taxon>Francisellaceae</taxon>
        <taxon>Francisella</taxon>
    </lineage>
</organism>
<evidence type="ECO:0000256" key="1">
    <source>
        <dbReference type="SAM" id="Phobius"/>
    </source>
</evidence>
<dbReference type="AlphaFoldDB" id="B0TZ25"/>
<reference evidence="2" key="1">
    <citation type="submission" date="2009-01" db="EMBL/GenBank/DDBJ databases">
        <title>Complete sequence of chromosome of Francisella philomiragia subsp. philomiragia ATCC 25017.</title>
        <authorList>
            <consortium name="US DOE Joint Genome Institute"/>
            <person name="Copeland A."/>
            <person name="Lucas S."/>
            <person name="Lapidus A."/>
            <person name="Barry K."/>
            <person name="Detter J.C."/>
            <person name="Glavina del Rio T."/>
            <person name="Hammon N."/>
            <person name="Israni S."/>
            <person name="Dalin E."/>
            <person name="Tice H."/>
            <person name="Pitluck S."/>
            <person name="Chain P."/>
            <person name="Malfatti S."/>
            <person name="Shin M."/>
            <person name="Vergez L."/>
            <person name="Schmutz J."/>
            <person name="Larimer F."/>
            <person name="Land M."/>
            <person name="Hauser L."/>
            <person name="Richardson P."/>
        </authorList>
    </citation>
    <scope>NUCLEOTIDE SEQUENCE</scope>
    <source>
        <strain evidence="2">ATCC 25017</strain>
    </source>
</reference>
<feature type="transmembrane region" description="Helical" evidence="1">
    <location>
        <begin position="139"/>
        <end position="159"/>
    </location>
</feature>
<accession>B0TZ25</accession>
<evidence type="ECO:0000313" key="2">
    <source>
        <dbReference type="EMBL" id="ABZ86464.1"/>
    </source>
</evidence>
<dbReference type="EMBL" id="CP000937">
    <property type="protein sequence ID" value="ABZ86464.1"/>
    <property type="molecule type" value="Genomic_DNA"/>
</dbReference>
<protein>
    <submittedName>
        <fullName evidence="2">Uncharacterized protein</fullName>
    </submittedName>
</protein>
<keyword evidence="1" id="KW-1133">Transmembrane helix</keyword>
<keyword evidence="1" id="KW-0812">Transmembrane</keyword>
<feature type="transmembrane region" description="Helical" evidence="1">
    <location>
        <begin position="75"/>
        <end position="96"/>
    </location>
</feature>
<keyword evidence="1" id="KW-0472">Membrane</keyword>
<name>B0TZ25_FRAP2</name>
<gene>
    <name evidence="2" type="ordered locus">Fphi_0248</name>
</gene>
<proteinExistence type="predicted"/>
<feature type="transmembrane region" description="Helical" evidence="1">
    <location>
        <begin position="108"/>
        <end position="133"/>
    </location>
</feature>